<dbReference type="GeneID" id="26971191"/>
<dbReference type="OrthoDB" id="10360397at2759"/>
<keyword evidence="3" id="KW-1185">Reference proteome</keyword>
<feature type="compositionally biased region" description="Polar residues" evidence="1">
    <location>
        <begin position="23"/>
        <end position="32"/>
    </location>
</feature>
<reference evidence="2 3" key="1">
    <citation type="journal article" date="2011" name="PLoS Genet.">
        <title>Comparative genomic analysis of human fungal pathogens causing paracoccidioidomycosis.</title>
        <authorList>
            <person name="Desjardins C.A."/>
            <person name="Champion M.D."/>
            <person name="Holder J.W."/>
            <person name="Muszewska A."/>
            <person name="Goldberg J."/>
            <person name="Bailao A.M."/>
            <person name="Brigido M.M."/>
            <person name="Ferreira M.E."/>
            <person name="Garcia A.M."/>
            <person name="Grynberg M."/>
            <person name="Gujja S."/>
            <person name="Heiman D.I."/>
            <person name="Henn M.R."/>
            <person name="Kodira C.D."/>
            <person name="Leon-Narvaez H."/>
            <person name="Longo L.V."/>
            <person name="Ma L.J."/>
            <person name="Malavazi I."/>
            <person name="Matsuo A.L."/>
            <person name="Morais F.V."/>
            <person name="Pereira M."/>
            <person name="Rodriguez-Brito S."/>
            <person name="Sakthikumar S."/>
            <person name="Salem-Izacc S.M."/>
            <person name="Sykes S.M."/>
            <person name="Teixeira M.M."/>
            <person name="Vallejo M.C."/>
            <person name="Walter M.E."/>
            <person name="Yandava C."/>
            <person name="Young S."/>
            <person name="Zeng Q."/>
            <person name="Zucker J."/>
            <person name="Felipe M.S."/>
            <person name="Goldman G.H."/>
            <person name="Haas B.J."/>
            <person name="McEwen J.G."/>
            <person name="Nino-Vega G."/>
            <person name="Puccia R."/>
            <person name="San-Blas G."/>
            <person name="Soares C.M."/>
            <person name="Birren B.W."/>
            <person name="Cuomo C.A."/>
        </authorList>
    </citation>
    <scope>NUCLEOTIDE SEQUENCE [LARGE SCALE GENOMIC DNA]</scope>
    <source>
        <strain evidence="3">ATCC MYA-826 / Pb01</strain>
    </source>
</reference>
<dbReference type="KEGG" id="pbl:PAAG_12592"/>
<dbReference type="RefSeq" id="XP_015702327.1">
    <property type="nucleotide sequence ID" value="XM_015848065.1"/>
</dbReference>
<evidence type="ECO:0000313" key="2">
    <source>
        <dbReference type="EMBL" id="KGQ00748.1"/>
    </source>
</evidence>
<protein>
    <submittedName>
        <fullName evidence="2">Uncharacterized protein</fullName>
    </submittedName>
</protein>
<dbReference type="AlphaFoldDB" id="A0A0A2UZT9"/>
<dbReference type="VEuPathDB" id="FungiDB:PAAG_12592"/>
<feature type="region of interest" description="Disordered" evidence="1">
    <location>
        <begin position="1"/>
        <end position="61"/>
    </location>
</feature>
<evidence type="ECO:0000313" key="3">
    <source>
        <dbReference type="Proteomes" id="UP000002059"/>
    </source>
</evidence>
<accession>A0A0A2UZT9</accession>
<name>A0A0A2UZT9_PARBA</name>
<gene>
    <name evidence="2" type="ORF">PAAG_12592</name>
</gene>
<dbReference type="HOGENOM" id="CLU_2961437_0_0_1"/>
<dbReference type="EMBL" id="KN294029">
    <property type="protein sequence ID" value="KGQ00748.1"/>
    <property type="molecule type" value="Genomic_DNA"/>
</dbReference>
<dbReference type="OMA" id="NGQKWRR"/>
<proteinExistence type="predicted"/>
<evidence type="ECO:0000256" key="1">
    <source>
        <dbReference type="SAM" id="MobiDB-lite"/>
    </source>
</evidence>
<organism evidence="2 3">
    <name type="scientific">Paracoccidioides lutzii (strain ATCC MYA-826 / Pb01)</name>
    <name type="common">Paracoccidioides brasiliensis</name>
    <dbReference type="NCBI Taxonomy" id="502779"/>
    <lineage>
        <taxon>Eukaryota</taxon>
        <taxon>Fungi</taxon>
        <taxon>Dikarya</taxon>
        <taxon>Ascomycota</taxon>
        <taxon>Pezizomycotina</taxon>
        <taxon>Eurotiomycetes</taxon>
        <taxon>Eurotiomycetidae</taxon>
        <taxon>Onygenales</taxon>
        <taxon>Ajellomycetaceae</taxon>
        <taxon>Paracoccidioides</taxon>
    </lineage>
</organism>
<sequence length="61" mass="6772">MHRHAAKSNLNEKEESKKAGKISKNNVLQNGQKWRRKGGTGQGEYATENSEKCKKGTLNGD</sequence>
<dbReference type="Proteomes" id="UP000002059">
    <property type="component" value="Partially assembled WGS sequence"/>
</dbReference>